<dbReference type="Proteomes" id="UP000799772">
    <property type="component" value="Unassembled WGS sequence"/>
</dbReference>
<sequence length="205" mass="22650">MVQIEVPADEEFIYFSQIPWCASLINAPGMTIFRHRPRGSLVNPRDRFTITTLGKTAQCILHHLTIYKEPPPRTQSAHSVPYSPRARIPEVTTFYELGEGSNGWVNIVHGGLQATLMDETAVELVTASEEKWDAYGYESHIVSGVTAGMNIRYLAAAKTPGIFAVTAKYGERDGKKVTIHVMIKDASGTAVAKGELFSIFLEPRL</sequence>
<keyword evidence="3" id="KW-1185">Reference proteome</keyword>
<dbReference type="EMBL" id="ML978127">
    <property type="protein sequence ID" value="KAF2097815.1"/>
    <property type="molecule type" value="Genomic_DNA"/>
</dbReference>
<comment type="caution">
    <text evidence="2">The sequence shown here is derived from an EMBL/GenBank/DDBJ whole genome shotgun (WGS) entry which is preliminary data.</text>
</comment>
<dbReference type="InterPro" id="IPR052061">
    <property type="entry name" value="PTE-AB_protein"/>
</dbReference>
<name>A0A9P4IEJ8_9PEZI</name>
<dbReference type="SUPFAM" id="SSF54637">
    <property type="entry name" value="Thioesterase/thiol ester dehydrase-isomerase"/>
    <property type="match status" value="1"/>
</dbReference>
<dbReference type="InterPro" id="IPR029069">
    <property type="entry name" value="HotDog_dom_sf"/>
</dbReference>
<dbReference type="OrthoDB" id="506431at2759"/>
<accession>A0A9P4IEJ8</accession>
<gene>
    <name evidence="2" type="ORF">NA57DRAFT_56998</name>
</gene>
<protein>
    <recommendedName>
        <fullName evidence="1">Thioesterase domain-containing protein</fullName>
    </recommendedName>
</protein>
<dbReference type="InterPro" id="IPR006683">
    <property type="entry name" value="Thioestr_dom"/>
</dbReference>
<feature type="domain" description="Thioesterase" evidence="1">
    <location>
        <begin position="106"/>
        <end position="190"/>
    </location>
</feature>
<evidence type="ECO:0000313" key="3">
    <source>
        <dbReference type="Proteomes" id="UP000799772"/>
    </source>
</evidence>
<dbReference type="AlphaFoldDB" id="A0A9P4IEJ8"/>
<reference evidence="2" key="1">
    <citation type="journal article" date="2020" name="Stud. Mycol.">
        <title>101 Dothideomycetes genomes: a test case for predicting lifestyles and emergence of pathogens.</title>
        <authorList>
            <person name="Haridas S."/>
            <person name="Albert R."/>
            <person name="Binder M."/>
            <person name="Bloem J."/>
            <person name="Labutti K."/>
            <person name="Salamov A."/>
            <person name="Andreopoulos B."/>
            <person name="Baker S."/>
            <person name="Barry K."/>
            <person name="Bills G."/>
            <person name="Bluhm B."/>
            <person name="Cannon C."/>
            <person name="Castanera R."/>
            <person name="Culley D."/>
            <person name="Daum C."/>
            <person name="Ezra D."/>
            <person name="Gonzalez J."/>
            <person name="Henrissat B."/>
            <person name="Kuo A."/>
            <person name="Liang C."/>
            <person name="Lipzen A."/>
            <person name="Lutzoni F."/>
            <person name="Magnuson J."/>
            <person name="Mondo S."/>
            <person name="Nolan M."/>
            <person name="Ohm R."/>
            <person name="Pangilinan J."/>
            <person name="Park H.-J."/>
            <person name="Ramirez L."/>
            <person name="Alfaro M."/>
            <person name="Sun H."/>
            <person name="Tritt A."/>
            <person name="Yoshinaga Y."/>
            <person name="Zwiers L.-H."/>
            <person name="Turgeon B."/>
            <person name="Goodwin S."/>
            <person name="Spatafora J."/>
            <person name="Crous P."/>
            <person name="Grigoriev I."/>
        </authorList>
    </citation>
    <scope>NUCLEOTIDE SEQUENCE</scope>
    <source>
        <strain evidence="2">CBS 133067</strain>
    </source>
</reference>
<dbReference type="PANTHER" id="PTHR47260:SF6">
    <property type="entry name" value="THIOESTERASE DOMAIN-CONTAINING PROTEIN"/>
    <property type="match status" value="1"/>
</dbReference>
<proteinExistence type="predicted"/>
<organism evidence="2 3">
    <name type="scientific">Rhizodiscina lignyota</name>
    <dbReference type="NCBI Taxonomy" id="1504668"/>
    <lineage>
        <taxon>Eukaryota</taxon>
        <taxon>Fungi</taxon>
        <taxon>Dikarya</taxon>
        <taxon>Ascomycota</taxon>
        <taxon>Pezizomycotina</taxon>
        <taxon>Dothideomycetes</taxon>
        <taxon>Pleosporomycetidae</taxon>
        <taxon>Aulographales</taxon>
        <taxon>Rhizodiscinaceae</taxon>
        <taxon>Rhizodiscina</taxon>
    </lineage>
</organism>
<evidence type="ECO:0000259" key="1">
    <source>
        <dbReference type="Pfam" id="PF03061"/>
    </source>
</evidence>
<evidence type="ECO:0000313" key="2">
    <source>
        <dbReference type="EMBL" id="KAF2097815.1"/>
    </source>
</evidence>
<dbReference type="Gene3D" id="3.10.129.10">
    <property type="entry name" value="Hotdog Thioesterase"/>
    <property type="match status" value="1"/>
</dbReference>
<dbReference type="Pfam" id="PF03061">
    <property type="entry name" value="4HBT"/>
    <property type="match status" value="1"/>
</dbReference>
<dbReference type="PANTHER" id="PTHR47260">
    <property type="entry name" value="UPF0644 PROTEIN PB2B4.06"/>
    <property type="match status" value="1"/>
</dbReference>